<feature type="compositionally biased region" description="Low complexity" evidence="1">
    <location>
        <begin position="41"/>
        <end position="50"/>
    </location>
</feature>
<sequence length="111" mass="11715">MEPHQPKKRPLKHCPPSKLSKVCSVRYQLPADESKLDSDGSRSNSNDSGEGNSGNGDEGDGAGRNDSGRRFSVPFPRLFRSLFSSSANGNSSSTTSSDAPAPGSASRTDEN</sequence>
<proteinExistence type="predicted"/>
<evidence type="ECO:0000313" key="3">
    <source>
        <dbReference type="Proteomes" id="UP000325577"/>
    </source>
</evidence>
<feature type="compositionally biased region" description="Basic residues" evidence="1">
    <location>
        <begin position="1"/>
        <end position="12"/>
    </location>
</feature>
<evidence type="ECO:0000313" key="2">
    <source>
        <dbReference type="EMBL" id="KAA8550931.1"/>
    </source>
</evidence>
<dbReference type="Proteomes" id="UP000325577">
    <property type="component" value="Linkage Group LG0"/>
</dbReference>
<feature type="region of interest" description="Disordered" evidence="1">
    <location>
        <begin position="1"/>
        <end position="111"/>
    </location>
</feature>
<gene>
    <name evidence="2" type="ORF">F0562_002615</name>
</gene>
<reference evidence="2 3" key="1">
    <citation type="submission" date="2019-09" db="EMBL/GenBank/DDBJ databases">
        <title>A chromosome-level genome assembly of the Chinese tupelo Nyssa sinensis.</title>
        <authorList>
            <person name="Yang X."/>
            <person name="Kang M."/>
            <person name="Yang Y."/>
            <person name="Xiong H."/>
            <person name="Wang M."/>
            <person name="Zhang Z."/>
            <person name="Wang Z."/>
            <person name="Wu H."/>
            <person name="Ma T."/>
            <person name="Liu J."/>
            <person name="Xi Z."/>
        </authorList>
    </citation>
    <scope>NUCLEOTIDE SEQUENCE [LARGE SCALE GENOMIC DNA]</scope>
    <source>
        <strain evidence="2">J267</strain>
        <tissue evidence="2">Leaf</tissue>
    </source>
</reference>
<dbReference type="AlphaFoldDB" id="A0A5J5CBA0"/>
<dbReference type="EMBL" id="CM018031">
    <property type="protein sequence ID" value="KAA8550931.1"/>
    <property type="molecule type" value="Genomic_DNA"/>
</dbReference>
<feature type="compositionally biased region" description="Low complexity" evidence="1">
    <location>
        <begin position="74"/>
        <end position="111"/>
    </location>
</feature>
<organism evidence="2 3">
    <name type="scientific">Nyssa sinensis</name>
    <dbReference type="NCBI Taxonomy" id="561372"/>
    <lineage>
        <taxon>Eukaryota</taxon>
        <taxon>Viridiplantae</taxon>
        <taxon>Streptophyta</taxon>
        <taxon>Embryophyta</taxon>
        <taxon>Tracheophyta</taxon>
        <taxon>Spermatophyta</taxon>
        <taxon>Magnoliopsida</taxon>
        <taxon>eudicotyledons</taxon>
        <taxon>Gunneridae</taxon>
        <taxon>Pentapetalae</taxon>
        <taxon>asterids</taxon>
        <taxon>Cornales</taxon>
        <taxon>Nyssaceae</taxon>
        <taxon>Nyssa</taxon>
    </lineage>
</organism>
<protein>
    <submittedName>
        <fullName evidence="2">Uncharacterized protein</fullName>
    </submittedName>
</protein>
<evidence type="ECO:0000256" key="1">
    <source>
        <dbReference type="SAM" id="MobiDB-lite"/>
    </source>
</evidence>
<keyword evidence="3" id="KW-1185">Reference proteome</keyword>
<accession>A0A5J5CBA0</accession>
<name>A0A5J5CBA0_9ASTE</name>